<name>A0A9Y2IS60_9PSEU</name>
<dbReference type="Gene3D" id="2.40.50.910">
    <property type="entry name" value="Type VII secretion system EccB, repeat 3 domain"/>
    <property type="match status" value="1"/>
</dbReference>
<evidence type="ECO:0000256" key="1">
    <source>
        <dbReference type="ARBA" id="ARBA00004162"/>
    </source>
</evidence>
<keyword evidence="13" id="KW-1185">Reference proteome</keyword>
<dbReference type="EMBL" id="CP127294">
    <property type="protein sequence ID" value="WIX83808.1"/>
    <property type="molecule type" value="Genomic_DNA"/>
</dbReference>
<dbReference type="AlphaFoldDB" id="A0A9Y2IS60"/>
<evidence type="ECO:0000313" key="12">
    <source>
        <dbReference type="EMBL" id="WIX83808.1"/>
    </source>
</evidence>
<feature type="transmembrane region" description="Helical" evidence="11">
    <location>
        <begin position="21"/>
        <end position="44"/>
    </location>
</feature>
<sequence length="527" mass="54460">MQSALVRRDAVMLHDPMRTHSRATVVGVILGVLGAVVFVLIALLSPAPAVPASGGIVIGEQSGTVYVVTGNPQKLIPTFNLASARLILLAQTQQAAQGAQGGAQPAGNAAPAAAVNPTVVSDEQLKNIPREKLTGIPDGPQLLPNRTQRITPNWAVCDQVALDTRLPDPDSVNRTDATVVGGVANVGTELDTGQALLGRADDGKTYLIYRLQATQARPDANTVRAEVDLGDNDPVRAALQLPAKARKASQAFLNAIPDVGKLVPPVVPGAGETPPQDFDGLTVGDVFSTTPSGAQPDFWLITQTGIEKVSSAVADIVRTAKNGSGSRITDLGLAKINNVKLLQPNDPGFVNVANYPEKAPTVLDATQGSPVACLGWSFDVNKKTAHTSVYVSKGLPAETTNADGSSKVQSISNTGPNGLPITGFYMPPGFGAVVQSATESSATFFKGPIQLISDRGLRYGVPDQATAGALGLTDALPAPESIIGLLPTGSSLNTQNVMKQFDSVPIDPNAGSFQSPPNQQAGQPAGN</sequence>
<feature type="region of interest" description="Disordered" evidence="10">
    <location>
        <begin position="503"/>
        <end position="527"/>
    </location>
</feature>
<dbReference type="GO" id="GO:0005524">
    <property type="term" value="F:ATP binding"/>
    <property type="evidence" value="ECO:0007669"/>
    <property type="project" value="UniProtKB-KW"/>
</dbReference>
<dbReference type="RefSeq" id="WP_285974354.1">
    <property type="nucleotide sequence ID" value="NZ_CP127294.1"/>
</dbReference>
<keyword evidence="7" id="KW-0067">ATP-binding</keyword>
<gene>
    <name evidence="12" type="primary">eccB</name>
    <name evidence="12" type="ORF">QRX50_04050</name>
</gene>
<dbReference type="InterPro" id="IPR007795">
    <property type="entry name" value="T7SS_EccB"/>
</dbReference>
<dbReference type="Gene3D" id="3.30.2390.20">
    <property type="entry name" value="Type VII secretion system EccB, repeat 1 domain"/>
    <property type="match status" value="1"/>
</dbReference>
<dbReference type="KEGG" id="acab:QRX50_04050"/>
<evidence type="ECO:0000256" key="6">
    <source>
        <dbReference type="ARBA" id="ARBA00022801"/>
    </source>
</evidence>
<keyword evidence="5" id="KW-0547">Nucleotide-binding</keyword>
<keyword evidence="4 11" id="KW-0812">Transmembrane</keyword>
<reference evidence="12 13" key="1">
    <citation type="submission" date="2023-06" db="EMBL/GenBank/DDBJ databases">
        <authorList>
            <person name="Oyuntsetseg B."/>
            <person name="Kim S.B."/>
        </authorList>
    </citation>
    <scope>NUCLEOTIDE SEQUENCE [LARGE SCALE GENOMIC DNA]</scope>
    <source>
        <strain evidence="12 13">2-15</strain>
    </source>
</reference>
<evidence type="ECO:0000256" key="7">
    <source>
        <dbReference type="ARBA" id="ARBA00022840"/>
    </source>
</evidence>
<dbReference type="GO" id="GO:0005886">
    <property type="term" value="C:plasma membrane"/>
    <property type="evidence" value="ECO:0007669"/>
    <property type="project" value="UniProtKB-SubCell"/>
</dbReference>
<evidence type="ECO:0000256" key="10">
    <source>
        <dbReference type="SAM" id="MobiDB-lite"/>
    </source>
</evidence>
<organism evidence="12 13">
    <name type="scientific">Amycolatopsis carbonis</name>
    <dbReference type="NCBI Taxonomy" id="715471"/>
    <lineage>
        <taxon>Bacteria</taxon>
        <taxon>Bacillati</taxon>
        <taxon>Actinomycetota</taxon>
        <taxon>Actinomycetes</taxon>
        <taxon>Pseudonocardiales</taxon>
        <taxon>Pseudonocardiaceae</taxon>
        <taxon>Amycolatopsis</taxon>
    </lineage>
</organism>
<comment type="subcellular location">
    <subcellularLocation>
        <location evidence="1">Cell membrane</location>
        <topology evidence="1">Single-pass membrane protein</topology>
    </subcellularLocation>
</comment>
<dbReference type="Pfam" id="PF05108">
    <property type="entry name" value="T7SS_ESX1_EccB"/>
    <property type="match status" value="1"/>
</dbReference>
<dbReference type="GO" id="GO:0005576">
    <property type="term" value="C:extracellular region"/>
    <property type="evidence" value="ECO:0007669"/>
    <property type="project" value="TreeGrafter"/>
</dbReference>
<feature type="compositionally biased region" description="Polar residues" evidence="10">
    <location>
        <begin position="511"/>
        <end position="527"/>
    </location>
</feature>
<keyword evidence="3" id="KW-1003">Cell membrane</keyword>
<dbReference type="InterPro" id="IPR044857">
    <property type="entry name" value="T7SS_EccB_R1"/>
</dbReference>
<dbReference type="InterPro" id="IPR042485">
    <property type="entry name" value="T7SS_EccB_R3"/>
</dbReference>
<evidence type="ECO:0000256" key="2">
    <source>
        <dbReference type="ARBA" id="ARBA00008149"/>
    </source>
</evidence>
<evidence type="ECO:0000256" key="8">
    <source>
        <dbReference type="ARBA" id="ARBA00022989"/>
    </source>
</evidence>
<evidence type="ECO:0000256" key="4">
    <source>
        <dbReference type="ARBA" id="ARBA00022692"/>
    </source>
</evidence>
<evidence type="ECO:0000256" key="11">
    <source>
        <dbReference type="SAM" id="Phobius"/>
    </source>
</evidence>
<dbReference type="Proteomes" id="UP001236014">
    <property type="component" value="Chromosome"/>
</dbReference>
<evidence type="ECO:0000256" key="3">
    <source>
        <dbReference type="ARBA" id="ARBA00022475"/>
    </source>
</evidence>
<dbReference type="NCBIfam" id="TIGR03919">
    <property type="entry name" value="T7SS_EccB"/>
    <property type="match status" value="1"/>
</dbReference>
<keyword evidence="9 11" id="KW-0472">Membrane</keyword>
<dbReference type="PANTHER" id="PTHR40765">
    <property type="entry name" value="ESX-2 SECRETION SYSTEM ATPASE ECCB2"/>
    <property type="match status" value="1"/>
</dbReference>
<comment type="similarity">
    <text evidence="2">Belongs to the EccB family.</text>
</comment>
<proteinExistence type="inferred from homology"/>
<evidence type="ECO:0000256" key="9">
    <source>
        <dbReference type="ARBA" id="ARBA00023136"/>
    </source>
</evidence>
<keyword evidence="6" id="KW-0378">Hydrolase</keyword>
<evidence type="ECO:0000313" key="13">
    <source>
        <dbReference type="Proteomes" id="UP001236014"/>
    </source>
</evidence>
<dbReference type="GO" id="GO:0016787">
    <property type="term" value="F:hydrolase activity"/>
    <property type="evidence" value="ECO:0007669"/>
    <property type="project" value="UniProtKB-KW"/>
</dbReference>
<dbReference type="PANTHER" id="PTHR40765:SF2">
    <property type="entry name" value="ESX-2 SECRETION SYSTEM ATPASE ECCB2"/>
    <property type="match status" value="1"/>
</dbReference>
<evidence type="ECO:0000256" key="5">
    <source>
        <dbReference type="ARBA" id="ARBA00022741"/>
    </source>
</evidence>
<accession>A0A9Y2IS60</accession>
<protein>
    <submittedName>
        <fullName evidence="12">Type VII secretion protein EccB</fullName>
    </submittedName>
</protein>
<keyword evidence="8 11" id="KW-1133">Transmembrane helix</keyword>